<keyword evidence="2" id="KW-1185">Reference proteome</keyword>
<gene>
    <name evidence="1" type="ORF">PR048_029468</name>
</gene>
<comment type="caution">
    <text evidence="1">The sequence shown here is derived from an EMBL/GenBank/DDBJ whole genome shotgun (WGS) entry which is preliminary data.</text>
</comment>
<proteinExistence type="predicted"/>
<accession>A0ABQ9GFR7</accession>
<reference evidence="1 2" key="1">
    <citation type="submission" date="2023-02" db="EMBL/GenBank/DDBJ databases">
        <title>LHISI_Scaffold_Assembly.</title>
        <authorList>
            <person name="Stuart O.P."/>
            <person name="Cleave R."/>
            <person name="Magrath M.J.L."/>
            <person name="Mikheyev A.S."/>
        </authorList>
    </citation>
    <scope>NUCLEOTIDE SEQUENCE [LARGE SCALE GENOMIC DNA]</scope>
    <source>
        <strain evidence="1">Daus_M_001</strain>
        <tissue evidence="1">Leg muscle</tissue>
    </source>
</reference>
<evidence type="ECO:0000313" key="2">
    <source>
        <dbReference type="Proteomes" id="UP001159363"/>
    </source>
</evidence>
<evidence type="ECO:0000313" key="1">
    <source>
        <dbReference type="EMBL" id="KAJ8870446.1"/>
    </source>
</evidence>
<sequence>MPGTEGSEKWIFCPQRHQFATHSPTLLRRMKELGTVLRTTCHNSQQSCHDMIPLAEFIMNDAVYLSTGFTPREVLTKYERSETIATKLLPSLNSNVQLGATKMDGK</sequence>
<dbReference type="EMBL" id="JARBHB010000013">
    <property type="protein sequence ID" value="KAJ8870446.1"/>
    <property type="molecule type" value="Genomic_DNA"/>
</dbReference>
<organism evidence="1 2">
    <name type="scientific">Dryococelus australis</name>
    <dbReference type="NCBI Taxonomy" id="614101"/>
    <lineage>
        <taxon>Eukaryota</taxon>
        <taxon>Metazoa</taxon>
        <taxon>Ecdysozoa</taxon>
        <taxon>Arthropoda</taxon>
        <taxon>Hexapoda</taxon>
        <taxon>Insecta</taxon>
        <taxon>Pterygota</taxon>
        <taxon>Neoptera</taxon>
        <taxon>Polyneoptera</taxon>
        <taxon>Phasmatodea</taxon>
        <taxon>Verophasmatodea</taxon>
        <taxon>Anareolatae</taxon>
        <taxon>Phasmatidae</taxon>
        <taxon>Eurycanthinae</taxon>
        <taxon>Dryococelus</taxon>
    </lineage>
</organism>
<name>A0ABQ9GFR7_9NEOP</name>
<protein>
    <submittedName>
        <fullName evidence="1">Uncharacterized protein</fullName>
    </submittedName>
</protein>
<dbReference type="Proteomes" id="UP001159363">
    <property type="component" value="Chromosome 12"/>
</dbReference>